<evidence type="ECO:0000256" key="3">
    <source>
        <dbReference type="ARBA" id="ARBA00022514"/>
    </source>
</evidence>
<keyword evidence="3" id="KW-0202">Cytokine</keyword>
<evidence type="ECO:0000313" key="7">
    <source>
        <dbReference type="Proteomes" id="UP000828390"/>
    </source>
</evidence>
<dbReference type="GO" id="GO:0005615">
    <property type="term" value="C:extracellular space"/>
    <property type="evidence" value="ECO:0007669"/>
    <property type="project" value="UniProtKB-KW"/>
</dbReference>
<accession>A0A9D4JLZ6</accession>
<keyword evidence="5" id="KW-0732">Signal</keyword>
<organism evidence="6 7">
    <name type="scientific">Dreissena polymorpha</name>
    <name type="common">Zebra mussel</name>
    <name type="synonym">Mytilus polymorpha</name>
    <dbReference type="NCBI Taxonomy" id="45954"/>
    <lineage>
        <taxon>Eukaryota</taxon>
        <taxon>Metazoa</taxon>
        <taxon>Spiralia</taxon>
        <taxon>Lophotrochozoa</taxon>
        <taxon>Mollusca</taxon>
        <taxon>Bivalvia</taxon>
        <taxon>Autobranchia</taxon>
        <taxon>Heteroconchia</taxon>
        <taxon>Euheterodonta</taxon>
        <taxon>Imparidentia</taxon>
        <taxon>Neoheterodontei</taxon>
        <taxon>Myida</taxon>
        <taxon>Dreissenoidea</taxon>
        <taxon>Dreissenidae</taxon>
        <taxon>Dreissena</taxon>
    </lineage>
</organism>
<evidence type="ECO:0000313" key="6">
    <source>
        <dbReference type="EMBL" id="KAH3816995.1"/>
    </source>
</evidence>
<dbReference type="Pfam" id="PF06083">
    <property type="entry name" value="IL17"/>
    <property type="match status" value="1"/>
</dbReference>
<comment type="similarity">
    <text evidence="2">Belongs to the IL-17 family.</text>
</comment>
<dbReference type="InterPro" id="IPR020440">
    <property type="entry name" value="IL-17_chr"/>
</dbReference>
<reference evidence="6" key="1">
    <citation type="journal article" date="2019" name="bioRxiv">
        <title>The Genome of the Zebra Mussel, Dreissena polymorpha: A Resource for Invasive Species Research.</title>
        <authorList>
            <person name="McCartney M.A."/>
            <person name="Auch B."/>
            <person name="Kono T."/>
            <person name="Mallez S."/>
            <person name="Zhang Y."/>
            <person name="Obille A."/>
            <person name="Becker A."/>
            <person name="Abrahante J.E."/>
            <person name="Garbe J."/>
            <person name="Badalamenti J.P."/>
            <person name="Herman A."/>
            <person name="Mangelson H."/>
            <person name="Liachko I."/>
            <person name="Sullivan S."/>
            <person name="Sone E.D."/>
            <person name="Koren S."/>
            <person name="Silverstein K.A.T."/>
            <person name="Beckman K.B."/>
            <person name="Gohl D.M."/>
        </authorList>
    </citation>
    <scope>NUCLEOTIDE SEQUENCE</scope>
    <source>
        <strain evidence="6">Duluth1</strain>
        <tissue evidence="6">Whole animal</tissue>
    </source>
</reference>
<keyword evidence="4" id="KW-0964">Secreted</keyword>
<dbReference type="InterPro" id="IPR010345">
    <property type="entry name" value="IL-17_fam"/>
</dbReference>
<dbReference type="SUPFAM" id="SSF57501">
    <property type="entry name" value="Cystine-knot cytokines"/>
    <property type="match status" value="1"/>
</dbReference>
<name>A0A9D4JLZ6_DREPO</name>
<dbReference type="Proteomes" id="UP000828390">
    <property type="component" value="Unassembled WGS sequence"/>
</dbReference>
<dbReference type="InterPro" id="IPR029034">
    <property type="entry name" value="Cystine-knot_cytokine"/>
</dbReference>
<dbReference type="EMBL" id="JAIWYP010000005">
    <property type="protein sequence ID" value="KAH3816995.1"/>
    <property type="molecule type" value="Genomic_DNA"/>
</dbReference>
<gene>
    <name evidence="6" type="ORF">DPMN_118520</name>
</gene>
<reference evidence="6" key="2">
    <citation type="submission" date="2020-11" db="EMBL/GenBank/DDBJ databases">
        <authorList>
            <person name="McCartney M.A."/>
            <person name="Auch B."/>
            <person name="Kono T."/>
            <person name="Mallez S."/>
            <person name="Becker A."/>
            <person name="Gohl D.M."/>
            <person name="Silverstein K.A.T."/>
            <person name="Koren S."/>
            <person name="Bechman K.B."/>
            <person name="Herman A."/>
            <person name="Abrahante J.E."/>
            <person name="Garbe J."/>
        </authorList>
    </citation>
    <scope>NUCLEOTIDE SEQUENCE</scope>
    <source>
        <strain evidence="6">Duluth1</strain>
        <tissue evidence="6">Whole animal</tissue>
    </source>
</reference>
<evidence type="ECO:0000256" key="4">
    <source>
        <dbReference type="ARBA" id="ARBA00022525"/>
    </source>
</evidence>
<comment type="subcellular location">
    <subcellularLocation>
        <location evidence="1">Secreted</location>
    </subcellularLocation>
</comment>
<evidence type="ECO:0000256" key="5">
    <source>
        <dbReference type="ARBA" id="ARBA00022729"/>
    </source>
</evidence>
<protein>
    <submittedName>
        <fullName evidence="6">Uncharacterized protein</fullName>
    </submittedName>
</protein>
<proteinExistence type="inferred from homology"/>
<evidence type="ECO:0000256" key="1">
    <source>
        <dbReference type="ARBA" id="ARBA00004613"/>
    </source>
</evidence>
<keyword evidence="7" id="KW-1185">Reference proteome</keyword>
<dbReference type="Gene3D" id="2.10.90.10">
    <property type="entry name" value="Cystine-knot cytokines"/>
    <property type="match status" value="1"/>
</dbReference>
<comment type="caution">
    <text evidence="6">The sequence shown here is derived from an EMBL/GenBank/DDBJ whole genome shotgun (WGS) entry which is preliminary data.</text>
</comment>
<dbReference type="AlphaFoldDB" id="A0A9D4JLZ6"/>
<evidence type="ECO:0000256" key="2">
    <source>
        <dbReference type="ARBA" id="ARBA00007236"/>
    </source>
</evidence>
<dbReference type="GO" id="GO:0005125">
    <property type="term" value="F:cytokine activity"/>
    <property type="evidence" value="ECO:0007669"/>
    <property type="project" value="UniProtKB-KW"/>
</dbReference>
<dbReference type="PRINTS" id="PR01932">
    <property type="entry name" value="INTRLEUKIN17"/>
</dbReference>
<sequence length="109" mass="12605">MDLATCPWYLVMTYDEDRFPAIMITKRCRCTNCYTQEVNQPKEKNKDQPQCEHIEILQPVLRKKITMDLKSSLCKFHLSYQIIGVGCTCTQQRSELKSVSGGQPKASER</sequence>